<feature type="compositionally biased region" description="Low complexity" evidence="1">
    <location>
        <begin position="257"/>
        <end position="270"/>
    </location>
</feature>
<evidence type="ECO:0000256" key="1">
    <source>
        <dbReference type="SAM" id="MobiDB-lite"/>
    </source>
</evidence>
<feature type="compositionally biased region" description="Basic and acidic residues" evidence="1">
    <location>
        <begin position="425"/>
        <end position="436"/>
    </location>
</feature>
<dbReference type="Proteomes" id="UP001214628">
    <property type="component" value="Chromosome 6"/>
</dbReference>
<feature type="transmembrane region" description="Helical" evidence="2">
    <location>
        <begin position="186"/>
        <end position="207"/>
    </location>
</feature>
<feature type="transmembrane region" description="Helical" evidence="2">
    <location>
        <begin position="104"/>
        <end position="128"/>
    </location>
</feature>
<keyword evidence="2" id="KW-0472">Membrane</keyword>
<feature type="transmembrane region" description="Helical" evidence="2">
    <location>
        <begin position="135"/>
        <end position="159"/>
    </location>
</feature>
<dbReference type="InterPro" id="IPR051380">
    <property type="entry name" value="pH-response_reg_palI/RIM9"/>
</dbReference>
<feature type="compositionally biased region" description="Polar residues" evidence="1">
    <location>
        <begin position="283"/>
        <end position="297"/>
    </location>
</feature>
<dbReference type="GO" id="GO:0032153">
    <property type="term" value="C:cell division site"/>
    <property type="evidence" value="ECO:0007669"/>
    <property type="project" value="TreeGrafter"/>
</dbReference>
<evidence type="ECO:0000313" key="4">
    <source>
        <dbReference type="Proteomes" id="UP001214628"/>
    </source>
</evidence>
<dbReference type="InterPro" id="IPR009571">
    <property type="entry name" value="SUR7/Rim9-like_fungi"/>
</dbReference>
<dbReference type="GO" id="GO:0005886">
    <property type="term" value="C:plasma membrane"/>
    <property type="evidence" value="ECO:0007669"/>
    <property type="project" value="InterPro"/>
</dbReference>
<dbReference type="PANTHER" id="PTHR28013">
    <property type="entry name" value="PROTEIN DCV1-RELATED"/>
    <property type="match status" value="1"/>
</dbReference>
<reference evidence="3" key="1">
    <citation type="submission" date="2023-02" db="EMBL/GenBank/DDBJ databases">
        <title>Mating type loci evolution in Malassezia.</title>
        <authorList>
            <person name="Coelho M.A."/>
        </authorList>
    </citation>
    <scope>NUCLEOTIDE SEQUENCE</scope>
    <source>
        <strain evidence="3">CBS 14136</strain>
    </source>
</reference>
<proteinExistence type="predicted"/>
<evidence type="ECO:0000256" key="2">
    <source>
        <dbReference type="SAM" id="Phobius"/>
    </source>
</evidence>
<gene>
    <name evidence="3" type="ORF">MPSI1_003601</name>
</gene>
<keyword evidence="2" id="KW-0812">Transmembrane</keyword>
<dbReference type="PANTHER" id="PTHR28013:SF4">
    <property type="entry name" value="MARVEL DOMAIN-CONTAINING PROTEIN"/>
    <property type="match status" value="1"/>
</dbReference>
<feature type="compositionally biased region" description="Polar residues" evidence="1">
    <location>
        <begin position="240"/>
        <end position="251"/>
    </location>
</feature>
<name>A0AAF0FCN4_9BASI</name>
<dbReference type="GO" id="GO:0035838">
    <property type="term" value="C:growing cell tip"/>
    <property type="evidence" value="ECO:0007669"/>
    <property type="project" value="TreeGrafter"/>
</dbReference>
<keyword evidence="2" id="KW-1133">Transmembrane helix</keyword>
<organism evidence="3 4">
    <name type="scientific">Malassezia psittaci</name>
    <dbReference type="NCBI Taxonomy" id="1821823"/>
    <lineage>
        <taxon>Eukaryota</taxon>
        <taxon>Fungi</taxon>
        <taxon>Dikarya</taxon>
        <taxon>Basidiomycota</taxon>
        <taxon>Ustilaginomycotina</taxon>
        <taxon>Malasseziomycetes</taxon>
        <taxon>Malasseziales</taxon>
        <taxon>Malasseziaceae</taxon>
        <taxon>Malassezia</taxon>
    </lineage>
</organism>
<dbReference type="Pfam" id="PF06687">
    <property type="entry name" value="SUR7"/>
    <property type="match status" value="1"/>
</dbReference>
<evidence type="ECO:0000313" key="3">
    <source>
        <dbReference type="EMBL" id="WFD44927.1"/>
    </source>
</evidence>
<protein>
    <submittedName>
        <fullName evidence="3">Uncharacterized protein</fullName>
    </submittedName>
</protein>
<feature type="compositionally biased region" description="Polar residues" evidence="1">
    <location>
        <begin position="316"/>
        <end position="332"/>
    </location>
</feature>
<accession>A0AAF0FCN4</accession>
<dbReference type="EMBL" id="CP118380">
    <property type="protein sequence ID" value="WFD44927.1"/>
    <property type="molecule type" value="Genomic_DNA"/>
</dbReference>
<sequence>MGLLGRLAALLGFLLLGASFILQLLNSLSLPYIKGLYFLKLISGQQELRVSFFVMLIQFGIWAACVEATSSQCSAVGLGYQQTSLQRLFGSGNLNISFPFLHNLPYALVLQPISAGFTGLAAGAALLAVCTSSALFALAALWALLLSIATLVIELILFVKARNSLNNQLGSQSYDSTVGSKLGPAIWLQVAATAAALVGFLFVAAAWSSRRSSHTNPYDSSLPMYSKDDDPYGYDHPSTHARQPSYYNTNYYADPVPAQAPAQNTATAQNMSSAQPGMAPAPANQTNMPPQVSSTGIGRSHDYNQPYEVGRAYEPNSVQNPAQNASRNTGSRNMMPMDSANANGIPPSRRHSRRSRHSEGDILPSRHNSRRNSRNDSRRHSRHLSQRSAHSRRHSERGSGRDDPLFDGYEYSYGIPSRTMSRQAGVRDRRRSRDVMSNEDDAYDIDAPKRRQSRLYPYDNRSEMPNAHNRYSTSSFKRYGDRGAF</sequence>
<feature type="compositionally biased region" description="Basic residues" evidence="1">
    <location>
        <begin position="379"/>
        <end position="395"/>
    </location>
</feature>
<dbReference type="AlphaFoldDB" id="A0AAF0FCN4"/>
<feature type="region of interest" description="Disordered" evidence="1">
    <location>
        <begin position="229"/>
        <end position="485"/>
    </location>
</feature>
<keyword evidence="4" id="KW-1185">Reference proteome</keyword>